<dbReference type="InterPro" id="IPR023470">
    <property type="entry name" value="Riboflavin_kinase_archaeal"/>
</dbReference>
<comment type="pathway">
    <text evidence="2 17">Cofactor biosynthesis; FMN biosynthesis; FMN from riboflavin (CTP route): step 1/1.</text>
</comment>
<evidence type="ECO:0000256" key="15">
    <source>
        <dbReference type="ARBA" id="ARBA00033116"/>
    </source>
</evidence>
<feature type="binding site" evidence="17">
    <location>
        <position position="196"/>
    </location>
    <ligand>
        <name>FMN</name>
        <dbReference type="ChEBI" id="CHEBI:58210"/>
    </ligand>
</feature>
<evidence type="ECO:0000256" key="12">
    <source>
        <dbReference type="ARBA" id="ARBA00022842"/>
    </source>
</evidence>
<dbReference type="InterPro" id="IPR036388">
    <property type="entry name" value="WH-like_DNA-bd_sf"/>
</dbReference>
<organism evidence="19 20">
    <name type="scientific">Methanocalculus taiwanensis</name>
    <dbReference type="NCBI Taxonomy" id="106207"/>
    <lineage>
        <taxon>Archaea</taxon>
        <taxon>Methanobacteriati</taxon>
        <taxon>Methanobacteriota</taxon>
        <taxon>Stenosarchaea group</taxon>
        <taxon>Methanomicrobia</taxon>
        <taxon>Methanomicrobiales</taxon>
        <taxon>Methanocalculaceae</taxon>
        <taxon>Methanocalculus</taxon>
    </lineage>
</organism>
<evidence type="ECO:0000313" key="19">
    <source>
        <dbReference type="EMBL" id="MCQ1539030.1"/>
    </source>
</evidence>
<sequence length="222" mass="24534">MPDAGDLPVLKAIALLGGCRGPVRVSTQSLSTTLGTSPQTISRRLKSLDSAHLITRNVDPSGQSVEVTKGGEEILRREHAEYCRIFSRTGGHFILKGAVISGLGEGRYYMSLDHYKNQFRINCGFEPYPGTLNLRLIQQSVPVRKKLDSLEWTTIPGFSDEHRTFGEARCLSCRIQGIPCALIVPGRTHYPEDIVELIAGVPLREELGLEDNDIIEVEIGYD</sequence>
<name>A0ABD4TP19_9EURY</name>
<dbReference type="SUPFAM" id="SSF82114">
    <property type="entry name" value="Riboflavin kinase-like"/>
    <property type="match status" value="1"/>
</dbReference>
<dbReference type="HAMAP" id="MF_01285">
    <property type="entry name" value="Riboflavin_kinase"/>
    <property type="match status" value="1"/>
</dbReference>
<protein>
    <recommendedName>
        <fullName evidence="5 17">Riboflavin kinase</fullName>
        <shortName evidence="17">RFK</shortName>
        <ecNumber evidence="4 17">2.7.1.161</ecNumber>
    </recommendedName>
    <alternativeName>
        <fullName evidence="14 17">CTP-dependent riboflavin kinase</fullName>
    </alternativeName>
    <alternativeName>
        <fullName evidence="15 17">CTP:riboflavin 5'-phosphotransferase</fullName>
    </alternativeName>
    <alternativeName>
        <fullName evidence="13 17">Flavokinase</fullName>
    </alternativeName>
</protein>
<evidence type="ECO:0000256" key="5">
    <source>
        <dbReference type="ARBA" id="ARBA00017394"/>
    </source>
</evidence>
<evidence type="ECO:0000256" key="14">
    <source>
        <dbReference type="ARBA" id="ARBA00030544"/>
    </source>
</evidence>
<dbReference type="InterPro" id="IPR036390">
    <property type="entry name" value="WH_DNA-bd_sf"/>
</dbReference>
<accession>A0ABD4TP19</accession>
<keyword evidence="12 17" id="KW-0460">Magnesium</keyword>
<evidence type="ECO:0000256" key="10">
    <source>
        <dbReference type="ARBA" id="ARBA00022741"/>
    </source>
</evidence>
<feature type="binding site" evidence="17">
    <location>
        <position position="188"/>
    </location>
    <ligand>
        <name>FMN</name>
        <dbReference type="ChEBI" id="CHEBI:58210"/>
    </ligand>
</feature>
<comment type="similarity">
    <text evidence="3 17">Belongs to the archaeal riboflavin kinase family.</text>
</comment>
<evidence type="ECO:0000259" key="18">
    <source>
        <dbReference type="Pfam" id="PF01982"/>
    </source>
</evidence>
<dbReference type="EMBL" id="VOTZ01000018">
    <property type="protein sequence ID" value="MCQ1539030.1"/>
    <property type="molecule type" value="Genomic_DNA"/>
</dbReference>
<feature type="binding site" evidence="17">
    <location>
        <position position="133"/>
    </location>
    <ligand>
        <name>Mg(2+)</name>
        <dbReference type="ChEBI" id="CHEBI:18420"/>
    </ligand>
</feature>
<evidence type="ECO:0000256" key="7">
    <source>
        <dbReference type="ARBA" id="ARBA00022643"/>
    </source>
</evidence>
<dbReference type="InterPro" id="IPR039063">
    <property type="entry name" value="RibK_CTP-dep"/>
</dbReference>
<keyword evidence="9 17" id="KW-0479">Metal-binding</keyword>
<evidence type="ECO:0000256" key="11">
    <source>
        <dbReference type="ARBA" id="ARBA00022777"/>
    </source>
</evidence>
<dbReference type="Proteomes" id="UP001524383">
    <property type="component" value="Unassembled WGS sequence"/>
</dbReference>
<evidence type="ECO:0000256" key="2">
    <source>
        <dbReference type="ARBA" id="ARBA00005219"/>
    </source>
</evidence>
<dbReference type="Pfam" id="PF01982">
    <property type="entry name" value="CTP-dep_RFKase"/>
    <property type="match status" value="1"/>
</dbReference>
<dbReference type="EC" id="2.7.1.161" evidence="4 17"/>
<gene>
    <name evidence="17" type="primary">ribK</name>
    <name evidence="19" type="ORF">FTO68_08570</name>
</gene>
<evidence type="ECO:0000256" key="4">
    <source>
        <dbReference type="ARBA" id="ARBA00011987"/>
    </source>
</evidence>
<comment type="caution">
    <text evidence="17">Lacks conserved residue(s) required for the propagation of feature annotation.</text>
</comment>
<dbReference type="GO" id="GO:0016301">
    <property type="term" value="F:kinase activity"/>
    <property type="evidence" value="ECO:0007669"/>
    <property type="project" value="UniProtKB-UniRule"/>
</dbReference>
<evidence type="ECO:0000256" key="3">
    <source>
        <dbReference type="ARBA" id="ARBA00006428"/>
    </source>
</evidence>
<evidence type="ECO:0000256" key="13">
    <source>
        <dbReference type="ARBA" id="ARBA00029789"/>
    </source>
</evidence>
<dbReference type="Gene3D" id="1.10.10.10">
    <property type="entry name" value="Winged helix-like DNA-binding domain superfamily/Winged helix DNA-binding domain"/>
    <property type="match status" value="1"/>
</dbReference>
<evidence type="ECO:0000256" key="6">
    <source>
        <dbReference type="ARBA" id="ARBA00022630"/>
    </source>
</evidence>
<reference evidence="19 20" key="1">
    <citation type="submission" date="2019-08" db="EMBL/GenBank/DDBJ databases">
        <authorList>
            <person name="Chen S.-C."/>
            <person name="Lai M.-C."/>
            <person name="You Y.-T."/>
        </authorList>
    </citation>
    <scope>NUCLEOTIDE SEQUENCE [LARGE SCALE GENOMIC DNA]</scope>
    <source>
        <strain evidence="19 20">P2F9704a</strain>
    </source>
</reference>
<evidence type="ECO:0000256" key="1">
    <source>
        <dbReference type="ARBA" id="ARBA00003072"/>
    </source>
</evidence>
<dbReference type="InterPro" id="IPR023602">
    <property type="entry name" value="Riboflavin_kinase_CTP-dep"/>
</dbReference>
<dbReference type="SUPFAM" id="SSF46785">
    <property type="entry name" value="Winged helix' DNA-binding domain"/>
    <property type="match status" value="1"/>
</dbReference>
<dbReference type="InterPro" id="IPR023465">
    <property type="entry name" value="Riboflavin_kinase_dom_sf"/>
</dbReference>
<comment type="catalytic activity">
    <reaction evidence="16 17">
        <text>riboflavin + CTP = CDP + FMN + H(+)</text>
        <dbReference type="Rhea" id="RHEA:25021"/>
        <dbReference type="ChEBI" id="CHEBI:15378"/>
        <dbReference type="ChEBI" id="CHEBI:37563"/>
        <dbReference type="ChEBI" id="CHEBI:57986"/>
        <dbReference type="ChEBI" id="CHEBI:58069"/>
        <dbReference type="ChEBI" id="CHEBI:58210"/>
        <dbReference type="EC" id="2.7.1.161"/>
    </reaction>
</comment>
<keyword evidence="8 17" id="KW-0808">Transferase</keyword>
<evidence type="ECO:0000256" key="9">
    <source>
        <dbReference type="ARBA" id="ARBA00022723"/>
    </source>
</evidence>
<dbReference type="GO" id="GO:0000287">
    <property type="term" value="F:magnesium ion binding"/>
    <property type="evidence" value="ECO:0007669"/>
    <property type="project" value="UniProtKB-UniRule"/>
</dbReference>
<evidence type="ECO:0000256" key="8">
    <source>
        <dbReference type="ARBA" id="ARBA00022679"/>
    </source>
</evidence>
<dbReference type="Gene3D" id="2.40.30.30">
    <property type="entry name" value="Riboflavin kinase-like"/>
    <property type="match status" value="1"/>
</dbReference>
<feature type="binding site" evidence="17">
    <location>
        <begin position="102"/>
        <end position="107"/>
    </location>
    <ligand>
        <name>CDP</name>
        <dbReference type="ChEBI" id="CHEBI:58069"/>
    </ligand>
</feature>
<dbReference type="PANTHER" id="PTHR40706:SF1">
    <property type="entry name" value="RIBOFLAVIN KINASE"/>
    <property type="match status" value="1"/>
</dbReference>
<comment type="caution">
    <text evidence="19">The sequence shown here is derived from an EMBL/GenBank/DDBJ whole genome shotgun (WGS) entry which is preliminary data.</text>
</comment>
<keyword evidence="11 17" id="KW-0418">Kinase</keyword>
<feature type="binding site" evidence="17">
    <location>
        <position position="131"/>
    </location>
    <ligand>
        <name>Mg(2+)</name>
        <dbReference type="ChEBI" id="CHEBI:18420"/>
    </ligand>
</feature>
<dbReference type="GO" id="GO:0016773">
    <property type="term" value="F:phosphotransferase activity, alcohol group as acceptor"/>
    <property type="evidence" value="ECO:0007669"/>
    <property type="project" value="UniProtKB-UniRule"/>
</dbReference>
<dbReference type="AlphaFoldDB" id="A0ABD4TP19"/>
<keyword evidence="7 17" id="KW-0288">FMN</keyword>
<keyword evidence="20" id="KW-1185">Reference proteome</keyword>
<feature type="binding site" evidence="17">
    <location>
        <begin position="201"/>
        <end position="204"/>
    </location>
    <ligand>
        <name>CDP</name>
        <dbReference type="ChEBI" id="CHEBI:58069"/>
    </ligand>
</feature>
<comment type="cofactor">
    <cofactor evidence="17">
        <name>Mg(2+)</name>
        <dbReference type="ChEBI" id="CHEBI:18420"/>
    </cofactor>
    <text evidence="17">Binds 1 Mg(2+) ion per subunit.</text>
</comment>
<evidence type="ECO:0000313" key="20">
    <source>
        <dbReference type="Proteomes" id="UP001524383"/>
    </source>
</evidence>
<dbReference type="PANTHER" id="PTHR40706">
    <property type="entry name" value="RIBOFLAVIN KINASE"/>
    <property type="match status" value="1"/>
</dbReference>
<keyword evidence="10 17" id="KW-0547">Nucleotide-binding</keyword>
<proteinExistence type="inferred from homology"/>
<dbReference type="GO" id="GO:0000166">
    <property type="term" value="F:nucleotide binding"/>
    <property type="evidence" value="ECO:0007669"/>
    <property type="project" value="UniProtKB-UniRule"/>
</dbReference>
<feature type="domain" description="Riboflavin kinase" evidence="18">
    <location>
        <begin position="99"/>
        <end position="219"/>
    </location>
</feature>
<dbReference type="GO" id="GO:0009398">
    <property type="term" value="P:FMN biosynthetic process"/>
    <property type="evidence" value="ECO:0007669"/>
    <property type="project" value="UniProtKB-UniRule"/>
</dbReference>
<keyword evidence="6 17" id="KW-0285">Flavoprotein</keyword>
<evidence type="ECO:0000256" key="17">
    <source>
        <dbReference type="HAMAP-Rule" id="MF_01285"/>
    </source>
</evidence>
<evidence type="ECO:0000256" key="16">
    <source>
        <dbReference type="ARBA" id="ARBA00047857"/>
    </source>
</evidence>
<comment type="function">
    <text evidence="1 17">Catalyzes the CTP-dependent phosphorylation of riboflavin (vitamin B2) to form flavin mononucleotide (FMN).</text>
</comment>